<evidence type="ECO:0000256" key="4">
    <source>
        <dbReference type="SAM" id="SignalP"/>
    </source>
</evidence>
<evidence type="ECO:0000259" key="5">
    <source>
        <dbReference type="Pfam" id="PF00419"/>
    </source>
</evidence>
<reference evidence="6 7" key="1">
    <citation type="submission" date="2020-09" db="EMBL/GenBank/DDBJ databases">
        <title>The Genome Sequence of Pseudomonas chlororaphis strain Qlu-1 - A phenazine-derivative-producing strain.</title>
        <authorList>
            <person name="Li L."/>
            <person name="Liu K."/>
        </authorList>
    </citation>
    <scope>NUCLEOTIDE SEQUENCE [LARGE SCALE GENOMIC DNA]</scope>
    <source>
        <strain evidence="7">qlu-1</strain>
    </source>
</reference>
<comment type="subcellular location">
    <subcellularLocation>
        <location evidence="1">Fimbrium</location>
    </subcellularLocation>
</comment>
<dbReference type="Pfam" id="PF00419">
    <property type="entry name" value="Fimbrial"/>
    <property type="match status" value="1"/>
</dbReference>
<gene>
    <name evidence="6" type="ORF">HLB40_08705</name>
</gene>
<keyword evidence="4" id="KW-0732">Signal</keyword>
<dbReference type="InterPro" id="IPR008966">
    <property type="entry name" value="Adhesion_dom_sf"/>
</dbReference>
<dbReference type="AlphaFoldDB" id="A0AAP9VXL8"/>
<comment type="similarity">
    <text evidence="2">Belongs to the fimbrial protein family.</text>
</comment>
<sequence length="319" mass="34304">MRKLVLVLMFLSGLFVREAFAICTYPDIPRALDIVLPSQAAIKEAPIGGELARHEVRLWSGSFTCSDDYQELTIRISTALKPSAIPKVYETGVKGLGVQFCLNWWGSLVCPFYSQGLHNLGGKALPSYLVTRIIRTGRDVESGKSVPMVFTIDWVAGGAALQVKGQGTTELVNDVYFSGCESVGAAVNVQMGKQTIQHIKNGSAREVPFNFDVRCSGLTSGAKVPVKVYFEGTSQADGMLKLSNLGQSGVASGVGISLVNDKGVKLPFDIARSVALDWNRDAADGSIYRFSGKAKYAPTGDEMKPGKGDATMSFVINYN</sequence>
<evidence type="ECO:0000313" key="7">
    <source>
        <dbReference type="Proteomes" id="UP000516316"/>
    </source>
</evidence>
<name>A0AAP9VXL8_9PSED</name>
<feature type="chain" id="PRO_5043055475" evidence="4">
    <location>
        <begin position="22"/>
        <end position="319"/>
    </location>
</feature>
<proteinExistence type="inferred from homology"/>
<evidence type="ECO:0000256" key="3">
    <source>
        <dbReference type="ARBA" id="ARBA00023263"/>
    </source>
</evidence>
<feature type="signal peptide" evidence="4">
    <location>
        <begin position="1"/>
        <end position="21"/>
    </location>
</feature>
<protein>
    <submittedName>
        <fullName evidence="6">Fimbrial protein</fullName>
    </submittedName>
</protein>
<organism evidence="6 7">
    <name type="scientific">Pseudomonas chlororaphis</name>
    <dbReference type="NCBI Taxonomy" id="587753"/>
    <lineage>
        <taxon>Bacteria</taxon>
        <taxon>Pseudomonadati</taxon>
        <taxon>Pseudomonadota</taxon>
        <taxon>Gammaproteobacteria</taxon>
        <taxon>Pseudomonadales</taxon>
        <taxon>Pseudomonadaceae</taxon>
        <taxon>Pseudomonas</taxon>
    </lineage>
</organism>
<evidence type="ECO:0000256" key="1">
    <source>
        <dbReference type="ARBA" id="ARBA00004561"/>
    </source>
</evidence>
<dbReference type="PANTHER" id="PTHR33420">
    <property type="entry name" value="FIMBRIAL SUBUNIT ELFA-RELATED"/>
    <property type="match status" value="1"/>
</dbReference>
<dbReference type="RefSeq" id="WP_038631100.1">
    <property type="nucleotide sequence ID" value="NZ_CP008696.1"/>
</dbReference>
<dbReference type="InterPro" id="IPR050263">
    <property type="entry name" value="Bact_Fimbrial_Adh_Pro"/>
</dbReference>
<evidence type="ECO:0000256" key="2">
    <source>
        <dbReference type="ARBA" id="ARBA00006671"/>
    </source>
</evidence>
<dbReference type="InterPro" id="IPR036937">
    <property type="entry name" value="Adhesion_dom_fimbrial_sf"/>
</dbReference>
<feature type="domain" description="Fimbrial-type adhesion" evidence="5">
    <location>
        <begin position="180"/>
        <end position="318"/>
    </location>
</feature>
<dbReference type="PANTHER" id="PTHR33420:SF14">
    <property type="entry name" value="TYPE 1 FIMBRIN D-MANNOSE SPECIFIC ADHESIN"/>
    <property type="match status" value="1"/>
</dbReference>
<dbReference type="GO" id="GO:0043709">
    <property type="term" value="P:cell adhesion involved in single-species biofilm formation"/>
    <property type="evidence" value="ECO:0007669"/>
    <property type="project" value="TreeGrafter"/>
</dbReference>
<dbReference type="SUPFAM" id="SSF49401">
    <property type="entry name" value="Bacterial adhesins"/>
    <property type="match status" value="1"/>
</dbReference>
<dbReference type="KEGG" id="pch:EY04_08400"/>
<dbReference type="Gene3D" id="2.60.40.1090">
    <property type="entry name" value="Fimbrial-type adhesion domain"/>
    <property type="match status" value="1"/>
</dbReference>
<accession>A0AAP9VXL8</accession>
<keyword evidence="3" id="KW-0281">Fimbrium</keyword>
<dbReference type="InterPro" id="IPR000259">
    <property type="entry name" value="Adhesion_dom_fimbrial"/>
</dbReference>
<dbReference type="GO" id="GO:0009289">
    <property type="term" value="C:pilus"/>
    <property type="evidence" value="ECO:0007669"/>
    <property type="project" value="UniProtKB-SubCell"/>
</dbReference>
<dbReference type="Gene3D" id="2.60.40.3310">
    <property type="match status" value="1"/>
</dbReference>
<evidence type="ECO:0000313" key="6">
    <source>
        <dbReference type="EMBL" id="QNR49577.1"/>
    </source>
</evidence>
<dbReference type="Proteomes" id="UP000516316">
    <property type="component" value="Chromosome"/>
</dbReference>
<dbReference type="EMBL" id="CP061079">
    <property type="protein sequence ID" value="QNR49577.1"/>
    <property type="molecule type" value="Genomic_DNA"/>
</dbReference>